<dbReference type="AlphaFoldDB" id="A0A915HZ78"/>
<keyword evidence="1" id="KW-0343">GTPase activation</keyword>
<evidence type="ECO:0000259" key="3">
    <source>
        <dbReference type="PROSITE" id="PS50003"/>
    </source>
</evidence>
<proteinExistence type="predicted"/>
<dbReference type="SMART" id="SM00233">
    <property type="entry name" value="PH"/>
    <property type="match status" value="1"/>
</dbReference>
<protein>
    <submittedName>
        <fullName evidence="6">Rho GTPase activating protein</fullName>
    </submittedName>
</protein>
<dbReference type="Pfam" id="PF00620">
    <property type="entry name" value="RhoGAP"/>
    <property type="match status" value="1"/>
</dbReference>
<dbReference type="PANTHER" id="PTHR23176:SF129">
    <property type="entry name" value="RHO GTPASE ACTIVATING PROTEIN AT 16F, ISOFORM E-RELATED"/>
    <property type="match status" value="1"/>
</dbReference>
<evidence type="ECO:0000256" key="1">
    <source>
        <dbReference type="ARBA" id="ARBA00022468"/>
    </source>
</evidence>
<keyword evidence="5" id="KW-1185">Reference proteome</keyword>
<evidence type="ECO:0000256" key="2">
    <source>
        <dbReference type="SAM" id="MobiDB-lite"/>
    </source>
</evidence>
<dbReference type="WBParaSite" id="nRc.2.0.1.t07151-RA">
    <property type="protein sequence ID" value="nRc.2.0.1.t07151-RA"/>
    <property type="gene ID" value="nRc.2.0.1.g07151"/>
</dbReference>
<organism evidence="5 6">
    <name type="scientific">Romanomermis culicivorax</name>
    <name type="common">Nematode worm</name>
    <dbReference type="NCBI Taxonomy" id="13658"/>
    <lineage>
        <taxon>Eukaryota</taxon>
        <taxon>Metazoa</taxon>
        <taxon>Ecdysozoa</taxon>
        <taxon>Nematoda</taxon>
        <taxon>Enoplea</taxon>
        <taxon>Dorylaimia</taxon>
        <taxon>Mermithida</taxon>
        <taxon>Mermithoidea</taxon>
        <taxon>Mermithidae</taxon>
        <taxon>Romanomermis</taxon>
    </lineage>
</organism>
<dbReference type="Gene3D" id="1.10.555.10">
    <property type="entry name" value="Rho GTPase activation protein"/>
    <property type="match status" value="1"/>
</dbReference>
<dbReference type="Pfam" id="PF00169">
    <property type="entry name" value="PH"/>
    <property type="match status" value="1"/>
</dbReference>
<dbReference type="PROSITE" id="PS50238">
    <property type="entry name" value="RHOGAP"/>
    <property type="match status" value="1"/>
</dbReference>
<reference evidence="6" key="1">
    <citation type="submission" date="2022-11" db="UniProtKB">
        <authorList>
            <consortium name="WormBaseParasite"/>
        </authorList>
    </citation>
    <scope>IDENTIFICATION</scope>
</reference>
<dbReference type="InterPro" id="IPR008936">
    <property type="entry name" value="Rho_GTPase_activation_prot"/>
</dbReference>
<dbReference type="SUPFAM" id="SSF50729">
    <property type="entry name" value="PH domain-like"/>
    <property type="match status" value="1"/>
</dbReference>
<dbReference type="InterPro" id="IPR001849">
    <property type="entry name" value="PH_domain"/>
</dbReference>
<dbReference type="PROSITE" id="PS50003">
    <property type="entry name" value="PH_DOMAIN"/>
    <property type="match status" value="1"/>
</dbReference>
<evidence type="ECO:0000259" key="4">
    <source>
        <dbReference type="PROSITE" id="PS50238"/>
    </source>
</evidence>
<dbReference type="Proteomes" id="UP000887565">
    <property type="component" value="Unplaced"/>
</dbReference>
<feature type="domain" description="Rho-GAP" evidence="4">
    <location>
        <begin position="232"/>
        <end position="426"/>
    </location>
</feature>
<name>A0A915HZ78_ROMCU</name>
<dbReference type="SMART" id="SM00324">
    <property type="entry name" value="RhoGAP"/>
    <property type="match status" value="1"/>
</dbReference>
<feature type="compositionally biased region" description="Polar residues" evidence="2">
    <location>
        <begin position="439"/>
        <end position="448"/>
    </location>
</feature>
<feature type="region of interest" description="Disordered" evidence="2">
    <location>
        <begin position="428"/>
        <end position="448"/>
    </location>
</feature>
<accession>A0A915HZ78</accession>
<dbReference type="InterPro" id="IPR050729">
    <property type="entry name" value="Rho-GAP"/>
</dbReference>
<dbReference type="OMA" id="KNVLEXS"/>
<dbReference type="InterPro" id="IPR000198">
    <property type="entry name" value="RhoGAP_dom"/>
</dbReference>
<dbReference type="GO" id="GO:0007165">
    <property type="term" value="P:signal transduction"/>
    <property type="evidence" value="ECO:0007669"/>
    <property type="project" value="InterPro"/>
</dbReference>
<evidence type="ECO:0000313" key="5">
    <source>
        <dbReference type="Proteomes" id="UP000887565"/>
    </source>
</evidence>
<dbReference type="InterPro" id="IPR011993">
    <property type="entry name" value="PH-like_dom_sf"/>
</dbReference>
<sequence>TVIRCGILNRCKFTESTKRAKKQWTPCFAYLTGAHLIFYKDEKAAEKKGNQYEAPLGVCDLKGASIKWLESDKMKKRRIFVLRPYSDASYMFYSDDSSDVVSWYFSISDIISCLPKPDINYTNPLSSMENSPSISKTHSRKLSNISSVFSSIKDTDSLARRVALEKINSDGKKSTVNMTCSLTNSLIDSESVSAKQNRETILEKLRRFFFSRPSLDLLKEKGIYKPEPVFGSSLIDICFREKGAVPKFLRVCTALIEEKGLDNDGLYRMSGNLSQVQKIRCQVDQDKYALLQNETDVHVLTGALKLFFRELPNSLFPVEMTKDFLNAIKLQESKTRMKRFKELITKMPTAHRDCLDLLLKHLLRVAENAHKNRMQIHNLAIVFGPTLFSTDSNQKSNSVAVQQNGSHRKKKIPLRNFHSTNTTSVVSSSVSVIDKRQGGNKQQNSTPPVELIQSNSHLAFTMIMQGQIVEYMLKEYQKLLNIEFSKPK</sequence>
<dbReference type="GO" id="GO:0005096">
    <property type="term" value="F:GTPase activator activity"/>
    <property type="evidence" value="ECO:0007669"/>
    <property type="project" value="UniProtKB-KW"/>
</dbReference>
<evidence type="ECO:0000313" key="6">
    <source>
        <dbReference type="WBParaSite" id="nRc.2.0.1.t07151-RA"/>
    </source>
</evidence>
<dbReference type="GO" id="GO:0005737">
    <property type="term" value="C:cytoplasm"/>
    <property type="evidence" value="ECO:0007669"/>
    <property type="project" value="TreeGrafter"/>
</dbReference>
<dbReference type="Gene3D" id="2.30.29.30">
    <property type="entry name" value="Pleckstrin-homology domain (PH domain)/Phosphotyrosine-binding domain (PTB)"/>
    <property type="match status" value="1"/>
</dbReference>
<feature type="domain" description="PH" evidence="3">
    <location>
        <begin position="1"/>
        <end position="112"/>
    </location>
</feature>
<dbReference type="PANTHER" id="PTHR23176">
    <property type="entry name" value="RHO/RAC/CDC GTPASE-ACTIVATING PROTEIN"/>
    <property type="match status" value="1"/>
</dbReference>
<dbReference type="SUPFAM" id="SSF48350">
    <property type="entry name" value="GTPase activation domain, GAP"/>
    <property type="match status" value="1"/>
</dbReference>